<reference evidence="9" key="1">
    <citation type="submission" date="2020-10" db="EMBL/GenBank/DDBJ databases">
        <authorList>
            <person name="Gilroy R."/>
        </authorList>
    </citation>
    <scope>NUCLEOTIDE SEQUENCE</scope>
    <source>
        <strain evidence="9">18911</strain>
    </source>
</reference>
<keyword evidence="8" id="KW-0175">Coiled coil</keyword>
<dbReference type="SUPFAM" id="SSF52540">
    <property type="entry name" value="P-loop containing nucleoside triphosphate hydrolases"/>
    <property type="match status" value="1"/>
</dbReference>
<evidence type="ECO:0000256" key="5">
    <source>
        <dbReference type="ARBA" id="ARBA00022840"/>
    </source>
</evidence>
<keyword evidence="6" id="KW-0234">DNA repair</keyword>
<evidence type="ECO:0000256" key="1">
    <source>
        <dbReference type="ARBA" id="ARBA00009441"/>
    </source>
</evidence>
<evidence type="ECO:0000256" key="7">
    <source>
        <dbReference type="ARBA" id="ARBA00033408"/>
    </source>
</evidence>
<accession>A0A9D1MIF1</accession>
<dbReference type="Gene3D" id="3.40.50.300">
    <property type="entry name" value="P-loop containing nucleotide triphosphate hydrolases"/>
    <property type="match status" value="1"/>
</dbReference>
<dbReference type="PANTHER" id="PTHR11059:SF0">
    <property type="entry name" value="DNA REPAIR PROTEIN RECN"/>
    <property type="match status" value="1"/>
</dbReference>
<feature type="coiled-coil region" evidence="8">
    <location>
        <begin position="49"/>
        <end position="86"/>
    </location>
</feature>
<gene>
    <name evidence="9" type="ORF">IAB05_04870</name>
</gene>
<feature type="non-terminal residue" evidence="9">
    <location>
        <position position="1"/>
    </location>
</feature>
<reference evidence="9" key="2">
    <citation type="journal article" date="2021" name="PeerJ">
        <title>Extensive microbial diversity within the chicken gut microbiome revealed by metagenomics and culture.</title>
        <authorList>
            <person name="Gilroy R."/>
            <person name="Ravi A."/>
            <person name="Getino M."/>
            <person name="Pursley I."/>
            <person name="Horton D.L."/>
            <person name="Alikhan N.F."/>
            <person name="Baker D."/>
            <person name="Gharbi K."/>
            <person name="Hall N."/>
            <person name="Watson M."/>
            <person name="Adriaenssens E.M."/>
            <person name="Foster-Nyarko E."/>
            <person name="Jarju S."/>
            <person name="Secka A."/>
            <person name="Antonio M."/>
            <person name="Oren A."/>
            <person name="Chaudhuri R.R."/>
            <person name="La Ragione R."/>
            <person name="Hildebrand F."/>
            <person name="Pallen M.J."/>
        </authorList>
    </citation>
    <scope>NUCLEOTIDE SEQUENCE</scope>
    <source>
        <strain evidence="9">18911</strain>
    </source>
</reference>
<keyword evidence="4" id="KW-0227">DNA damage</keyword>
<evidence type="ECO:0000256" key="2">
    <source>
        <dbReference type="ARBA" id="ARBA00021315"/>
    </source>
</evidence>
<comment type="similarity">
    <text evidence="1">Belongs to the RecN family.</text>
</comment>
<dbReference type="CDD" id="cd03241">
    <property type="entry name" value="ABC_RecN"/>
    <property type="match status" value="1"/>
</dbReference>
<dbReference type="GO" id="GO:0005524">
    <property type="term" value="F:ATP binding"/>
    <property type="evidence" value="ECO:0007669"/>
    <property type="project" value="UniProtKB-KW"/>
</dbReference>
<keyword evidence="3" id="KW-0547">Nucleotide-binding</keyword>
<evidence type="ECO:0000313" key="9">
    <source>
        <dbReference type="EMBL" id="HIU60702.1"/>
    </source>
</evidence>
<dbReference type="GO" id="GO:0006310">
    <property type="term" value="P:DNA recombination"/>
    <property type="evidence" value="ECO:0007669"/>
    <property type="project" value="InterPro"/>
</dbReference>
<dbReference type="EMBL" id="DVNF01000145">
    <property type="protein sequence ID" value="HIU60702.1"/>
    <property type="molecule type" value="Genomic_DNA"/>
</dbReference>
<sequence>LEGVSTELDDISSALRTEADSLDMDPAEADAVDKRLEDVRRIKRRYGSIENLPEYLEKAEKELSELENAEETIESLIAEREKALSEACETARKLHDSRAAAAENFAKAITANLVDLGMKNAKFAVEIYADEPGENGNGLTETGIDSVKFLISPNLGEPMKPLAKIASGGEASRFMLGLKRVTAELEDIDTLVFDEIDTGISGKIAMVVAMKLADISRSRQVVAVTHLAQLGAMADIHYLIEKHEHDGHTFTEITRLNEKGELEEVVRLMGAVGPGSLSTENAKELKKWANNYKSSIK</sequence>
<dbReference type="InterPro" id="IPR027417">
    <property type="entry name" value="P-loop_NTPase"/>
</dbReference>
<organism evidence="9 10">
    <name type="scientific">Candidatus Stercoripulliclostridium merdigallinarum</name>
    <dbReference type="NCBI Taxonomy" id="2840951"/>
    <lineage>
        <taxon>Bacteria</taxon>
        <taxon>Bacillati</taxon>
        <taxon>Bacillota</taxon>
        <taxon>Clostridia</taxon>
        <taxon>Eubacteriales</taxon>
        <taxon>Candidatus Stercoripulliclostridium</taxon>
    </lineage>
</organism>
<dbReference type="PANTHER" id="PTHR11059">
    <property type="entry name" value="DNA REPAIR PROTEIN RECN"/>
    <property type="match status" value="1"/>
</dbReference>
<dbReference type="GO" id="GO:0006281">
    <property type="term" value="P:DNA repair"/>
    <property type="evidence" value="ECO:0007669"/>
    <property type="project" value="UniProtKB-KW"/>
</dbReference>
<dbReference type="InterPro" id="IPR004604">
    <property type="entry name" value="DNA_recomb/repair_RecN"/>
</dbReference>
<evidence type="ECO:0000256" key="8">
    <source>
        <dbReference type="SAM" id="Coils"/>
    </source>
</evidence>
<keyword evidence="5" id="KW-0067">ATP-binding</keyword>
<dbReference type="AlphaFoldDB" id="A0A9D1MIF1"/>
<protein>
    <recommendedName>
        <fullName evidence="2">DNA repair protein RecN</fullName>
    </recommendedName>
    <alternativeName>
        <fullName evidence="7">Recombination protein N</fullName>
    </alternativeName>
</protein>
<dbReference type="GO" id="GO:0043590">
    <property type="term" value="C:bacterial nucleoid"/>
    <property type="evidence" value="ECO:0007669"/>
    <property type="project" value="TreeGrafter"/>
</dbReference>
<evidence type="ECO:0000256" key="6">
    <source>
        <dbReference type="ARBA" id="ARBA00023204"/>
    </source>
</evidence>
<dbReference type="Proteomes" id="UP000824094">
    <property type="component" value="Unassembled WGS sequence"/>
</dbReference>
<evidence type="ECO:0000256" key="4">
    <source>
        <dbReference type="ARBA" id="ARBA00022763"/>
    </source>
</evidence>
<name>A0A9D1MIF1_9FIRM</name>
<evidence type="ECO:0000313" key="10">
    <source>
        <dbReference type="Proteomes" id="UP000824094"/>
    </source>
</evidence>
<evidence type="ECO:0000256" key="3">
    <source>
        <dbReference type="ARBA" id="ARBA00022741"/>
    </source>
</evidence>
<proteinExistence type="inferred from homology"/>
<comment type="caution">
    <text evidence="9">The sequence shown here is derived from an EMBL/GenBank/DDBJ whole genome shotgun (WGS) entry which is preliminary data.</text>
</comment>
<dbReference type="GO" id="GO:0009432">
    <property type="term" value="P:SOS response"/>
    <property type="evidence" value="ECO:0007669"/>
    <property type="project" value="TreeGrafter"/>
</dbReference>